<feature type="compositionally biased region" description="Low complexity" evidence="1">
    <location>
        <begin position="37"/>
        <end position="47"/>
    </location>
</feature>
<protein>
    <recommendedName>
        <fullName evidence="5">Transporter</fullName>
    </recommendedName>
</protein>
<feature type="region of interest" description="Disordered" evidence="1">
    <location>
        <begin position="37"/>
        <end position="78"/>
    </location>
</feature>
<evidence type="ECO:0000313" key="4">
    <source>
        <dbReference type="Proteomes" id="UP000617634"/>
    </source>
</evidence>
<feature type="signal peptide" evidence="2">
    <location>
        <begin position="1"/>
        <end position="24"/>
    </location>
</feature>
<dbReference type="AlphaFoldDB" id="A0A931HDL9"/>
<evidence type="ECO:0008006" key="5">
    <source>
        <dbReference type="Google" id="ProtNLM"/>
    </source>
</evidence>
<proteinExistence type="predicted"/>
<evidence type="ECO:0000313" key="3">
    <source>
        <dbReference type="EMBL" id="MBH0114046.1"/>
    </source>
</evidence>
<evidence type="ECO:0000256" key="1">
    <source>
        <dbReference type="SAM" id="MobiDB-lite"/>
    </source>
</evidence>
<dbReference type="RefSeq" id="WP_197165077.1">
    <property type="nucleotide sequence ID" value="NZ_JADZGI010000002.1"/>
</dbReference>
<organism evidence="3 4">
    <name type="scientific">Novosphingobium aureum</name>
    <dbReference type="NCBI Taxonomy" id="2792964"/>
    <lineage>
        <taxon>Bacteria</taxon>
        <taxon>Pseudomonadati</taxon>
        <taxon>Pseudomonadota</taxon>
        <taxon>Alphaproteobacteria</taxon>
        <taxon>Sphingomonadales</taxon>
        <taxon>Sphingomonadaceae</taxon>
        <taxon>Novosphingobium</taxon>
    </lineage>
</organism>
<evidence type="ECO:0000256" key="2">
    <source>
        <dbReference type="SAM" id="SignalP"/>
    </source>
</evidence>
<accession>A0A931HDL9</accession>
<keyword evidence="2" id="KW-0732">Signal</keyword>
<dbReference type="EMBL" id="JADZGI010000002">
    <property type="protein sequence ID" value="MBH0114046.1"/>
    <property type="molecule type" value="Genomic_DNA"/>
</dbReference>
<feature type="chain" id="PRO_5036735632" description="Transporter" evidence="2">
    <location>
        <begin position="25"/>
        <end position="316"/>
    </location>
</feature>
<name>A0A931HDL9_9SPHN</name>
<gene>
    <name evidence="3" type="ORF">I5E68_13955</name>
</gene>
<dbReference type="Proteomes" id="UP000617634">
    <property type="component" value="Unassembled WGS sequence"/>
</dbReference>
<keyword evidence="4" id="KW-1185">Reference proteome</keyword>
<comment type="caution">
    <text evidence="3">The sequence shown here is derived from an EMBL/GenBank/DDBJ whole genome shotgun (WGS) entry which is preliminary data.</text>
</comment>
<sequence>MVRLSETCAGFAVAIIMATSPAQARAASGEAGLGEAATGAAETVTSEPASQGSSEPLGAPAQASEPGDTAASGGGGGDGAALAEQLANPISNLISVPFQANYDCCYGPAEGDRFTLNIQPVIPISVGQDWNLITRTILPVISASETVRGAGGDTGLGDTVQSFFLSPKKAVDGVTWGVGPVILWPTGSSAFGTKKFGAGPTAVVLRQKAGVTIGMLANHVWSFAGKDSGSDVSATFLQPFVTKTLPDSTSFALNTETTYDWKRKAWTVPVNFTVSHVVHVNKQALSLGVGTRYYVERPAGGPRWGVRFIATFLFPK</sequence>
<reference evidence="3" key="1">
    <citation type="submission" date="2020-11" db="EMBL/GenBank/DDBJ databases">
        <title>Novosphingobium aureum sp. nov., a marine bacterium isolated from sediment of a salt flat.</title>
        <authorList>
            <person name="Yoo Y."/>
            <person name="Kim J.-J."/>
        </authorList>
    </citation>
    <scope>NUCLEOTIDE SEQUENCE</scope>
    <source>
        <strain evidence="3">YJ-S2-02</strain>
    </source>
</reference>